<dbReference type="AlphaFoldDB" id="A0A5D0RJT3"/>
<protein>
    <submittedName>
        <fullName evidence="1">Uncharacterized protein</fullName>
    </submittedName>
</protein>
<name>A0A5D0RJT3_9RHOB</name>
<evidence type="ECO:0000313" key="1">
    <source>
        <dbReference type="EMBL" id="TYB81762.1"/>
    </source>
</evidence>
<gene>
    <name evidence="1" type="ORF">FVF75_08635</name>
</gene>
<reference evidence="1 2" key="1">
    <citation type="submission" date="2019-08" db="EMBL/GenBank/DDBJ databases">
        <title>Identification of a novel species of the genus Boseongicola.</title>
        <authorList>
            <person name="Zhang X.-Q."/>
        </authorList>
    </citation>
    <scope>NUCLEOTIDE SEQUENCE [LARGE SCALE GENOMIC DNA]</scope>
    <source>
        <strain evidence="1 2">HY14</strain>
    </source>
</reference>
<sequence length="106" mass="11685">MNDCSRTIPDQRLDRMIAARPPSLIGTLYRARRFLCEAMAATPMDDDTLVDPLLVIEDQILAARPTTLADAYRRLLALVPDLASDLDAPHLAELRAEIEAEIGGKV</sequence>
<comment type="caution">
    <text evidence="1">The sequence shown here is derived from an EMBL/GenBank/DDBJ whole genome shotgun (WGS) entry which is preliminary data.</text>
</comment>
<organism evidence="1 2">
    <name type="scientific">Maritimibacter fusiformis</name>
    <dbReference type="NCBI Taxonomy" id="2603819"/>
    <lineage>
        <taxon>Bacteria</taxon>
        <taxon>Pseudomonadati</taxon>
        <taxon>Pseudomonadota</taxon>
        <taxon>Alphaproteobacteria</taxon>
        <taxon>Rhodobacterales</taxon>
        <taxon>Roseobacteraceae</taxon>
        <taxon>Maritimibacter</taxon>
    </lineage>
</organism>
<proteinExistence type="predicted"/>
<accession>A0A5D0RJT3</accession>
<evidence type="ECO:0000313" key="2">
    <source>
        <dbReference type="Proteomes" id="UP000322080"/>
    </source>
</evidence>
<dbReference type="RefSeq" id="WP_148377571.1">
    <property type="nucleotide sequence ID" value="NZ_VSIY01000005.1"/>
</dbReference>
<dbReference type="Proteomes" id="UP000322080">
    <property type="component" value="Unassembled WGS sequence"/>
</dbReference>
<dbReference type="EMBL" id="VSIY01000005">
    <property type="protein sequence ID" value="TYB81762.1"/>
    <property type="molecule type" value="Genomic_DNA"/>
</dbReference>
<keyword evidence="2" id="KW-1185">Reference proteome</keyword>